<evidence type="ECO:0000256" key="1">
    <source>
        <dbReference type="ARBA" id="ARBA00004496"/>
    </source>
</evidence>
<keyword evidence="8" id="KW-0460">Magnesium</keyword>
<dbReference type="InterPro" id="IPR023214">
    <property type="entry name" value="HAD_sf"/>
</dbReference>
<keyword evidence="6" id="KW-0963">Cytoplasm</keyword>
<evidence type="ECO:0000256" key="6">
    <source>
        <dbReference type="ARBA" id="ARBA00022490"/>
    </source>
</evidence>
<comment type="caution">
    <text evidence="10">The sequence shown here is derived from an EMBL/GenBank/DDBJ whole genome shotgun (WGS) entry which is preliminary data.</text>
</comment>
<evidence type="ECO:0000256" key="5">
    <source>
        <dbReference type="ARBA" id="ARBA00012730"/>
    </source>
</evidence>
<comment type="subcellular location">
    <subcellularLocation>
        <location evidence="1">Cytoplasm</location>
    </subcellularLocation>
</comment>
<evidence type="ECO:0000256" key="3">
    <source>
        <dbReference type="ARBA" id="ARBA00009736"/>
    </source>
</evidence>
<organism evidence="10">
    <name type="scientific">marine sediment metagenome</name>
    <dbReference type="NCBI Taxonomy" id="412755"/>
    <lineage>
        <taxon>unclassified sequences</taxon>
        <taxon>metagenomes</taxon>
        <taxon>ecological metagenomes</taxon>
    </lineage>
</organism>
<evidence type="ECO:0000256" key="2">
    <source>
        <dbReference type="ARBA" id="ARBA00004699"/>
    </source>
</evidence>
<comment type="pathway">
    <text evidence="2">Nucleotide-sugar biosynthesis; GDP-alpha-D-mannose biosynthesis; alpha-D-mannose 1-phosphate from D-fructose 6-phosphate: step 2/2.</text>
</comment>
<dbReference type="InterPro" id="IPR036412">
    <property type="entry name" value="HAD-like_sf"/>
</dbReference>
<dbReference type="GO" id="GO:0004615">
    <property type="term" value="F:phosphomannomutase activity"/>
    <property type="evidence" value="ECO:0007669"/>
    <property type="project" value="UniProtKB-EC"/>
</dbReference>
<dbReference type="SUPFAM" id="SSF56784">
    <property type="entry name" value="HAD-like"/>
    <property type="match status" value="1"/>
</dbReference>
<dbReference type="EC" id="5.4.2.8" evidence="5"/>
<evidence type="ECO:0000313" key="10">
    <source>
        <dbReference type="EMBL" id="KKM26601.1"/>
    </source>
</evidence>
<dbReference type="GO" id="GO:0005829">
    <property type="term" value="C:cytosol"/>
    <property type="evidence" value="ECO:0007669"/>
    <property type="project" value="TreeGrafter"/>
</dbReference>
<keyword evidence="7" id="KW-0479">Metal-binding</keyword>
<dbReference type="PANTHER" id="PTHR10466:SF0">
    <property type="entry name" value="PHOSPHOMANNOMUTASE"/>
    <property type="match status" value="1"/>
</dbReference>
<evidence type="ECO:0000256" key="7">
    <source>
        <dbReference type="ARBA" id="ARBA00022723"/>
    </source>
</evidence>
<dbReference type="Gene3D" id="3.40.50.1000">
    <property type="entry name" value="HAD superfamily/HAD-like"/>
    <property type="match status" value="1"/>
</dbReference>
<dbReference type="GO" id="GO:0009298">
    <property type="term" value="P:GDP-mannose biosynthetic process"/>
    <property type="evidence" value="ECO:0007669"/>
    <property type="project" value="UniProtKB-UniPathway"/>
</dbReference>
<dbReference type="EMBL" id="LAZR01012481">
    <property type="protein sequence ID" value="KKM26601.1"/>
    <property type="molecule type" value="Genomic_DNA"/>
</dbReference>
<dbReference type="Gene3D" id="3.30.1240.20">
    <property type="match status" value="1"/>
</dbReference>
<dbReference type="GO" id="GO:0006013">
    <property type="term" value="P:mannose metabolic process"/>
    <property type="evidence" value="ECO:0007669"/>
    <property type="project" value="TreeGrafter"/>
</dbReference>
<dbReference type="PANTHER" id="PTHR10466">
    <property type="entry name" value="PHOSPHOMANNOMUTASE"/>
    <property type="match status" value="1"/>
</dbReference>
<dbReference type="Pfam" id="PF03332">
    <property type="entry name" value="PMM"/>
    <property type="match status" value="1"/>
</dbReference>
<protein>
    <recommendedName>
        <fullName evidence="5">phosphomannomutase</fullName>
        <ecNumber evidence="5">5.4.2.8</ecNumber>
    </recommendedName>
</protein>
<evidence type="ECO:0000256" key="8">
    <source>
        <dbReference type="ARBA" id="ARBA00022842"/>
    </source>
</evidence>
<name>A0A0F9IG99_9ZZZZ</name>
<proteinExistence type="inferred from homology"/>
<keyword evidence="9" id="KW-0413">Isomerase</keyword>
<evidence type="ECO:0000256" key="4">
    <source>
        <dbReference type="ARBA" id="ARBA00011738"/>
    </source>
</evidence>
<dbReference type="UniPathway" id="UPA00126">
    <property type="reaction ID" value="UER00424"/>
</dbReference>
<feature type="non-terminal residue" evidence="10">
    <location>
        <position position="1"/>
    </location>
</feature>
<gene>
    <name evidence="10" type="ORF">LCGC14_1583120</name>
</gene>
<reference evidence="10" key="1">
    <citation type="journal article" date="2015" name="Nature">
        <title>Complex archaea that bridge the gap between prokaryotes and eukaryotes.</title>
        <authorList>
            <person name="Spang A."/>
            <person name="Saw J.H."/>
            <person name="Jorgensen S.L."/>
            <person name="Zaremba-Niedzwiedzka K."/>
            <person name="Martijn J."/>
            <person name="Lind A.E."/>
            <person name="van Eijk R."/>
            <person name="Schleper C."/>
            <person name="Guy L."/>
            <person name="Ettema T.J."/>
        </authorList>
    </citation>
    <scope>NUCLEOTIDE SEQUENCE</scope>
</reference>
<dbReference type="NCBIfam" id="TIGR01484">
    <property type="entry name" value="HAD-SF-IIB"/>
    <property type="match status" value="1"/>
</dbReference>
<dbReference type="InterPro" id="IPR006379">
    <property type="entry name" value="HAD-SF_hydro_IIB"/>
</dbReference>
<dbReference type="InterPro" id="IPR043169">
    <property type="entry name" value="PMM_cap"/>
</dbReference>
<dbReference type="GO" id="GO:0046872">
    <property type="term" value="F:metal ion binding"/>
    <property type="evidence" value="ECO:0007669"/>
    <property type="project" value="UniProtKB-KW"/>
</dbReference>
<comment type="similarity">
    <text evidence="3">Belongs to the eukaryotic PMM family.</text>
</comment>
<evidence type="ECO:0000256" key="9">
    <source>
        <dbReference type="ARBA" id="ARBA00023235"/>
    </source>
</evidence>
<dbReference type="InterPro" id="IPR005002">
    <property type="entry name" value="PMM"/>
</dbReference>
<dbReference type="GO" id="GO:0006487">
    <property type="term" value="P:protein N-linked glycosylation"/>
    <property type="evidence" value="ECO:0007669"/>
    <property type="project" value="TreeGrafter"/>
</dbReference>
<comment type="subunit">
    <text evidence="4">Homodimer.</text>
</comment>
<sequence>WKETEAKLIQKKLLIFDLDGTLSKSKTHLQQDMANILSILLWKYDIVVISGCSYEQMLEQFIKPLFLDHIAVNECASRLHLLPMSGTSYYGYSKAEHRFKPVYQDSMSLREKAQILNAFDEALDASLIVLPKPYGDVEEDRGSQVTFSLLGQKAPLNEKEQFDPDARLRHRICDEMFGKLDGFFEIRIGGTTSIDVTHEGMDKAYGIMRLLKIINKSEKDTVFVGDSLFDGGNDASVKKTKIDCMEVDDEKETLKMLTMLAEKMLLNKLENK</sequence>
<accession>A0A0F9IG99</accession>
<dbReference type="AlphaFoldDB" id="A0A0F9IG99"/>